<evidence type="ECO:0000313" key="2">
    <source>
        <dbReference type="EMBL" id="ERG20682.1"/>
    </source>
</evidence>
<keyword evidence="1" id="KW-0472">Membrane</keyword>
<proteinExistence type="predicted"/>
<dbReference type="EMBL" id="AHBZ02000013">
    <property type="protein sequence ID" value="ERG20682.1"/>
    <property type="molecule type" value="Genomic_DNA"/>
</dbReference>
<organism evidence="2">
    <name type="scientific">Pseudoalteromonas citrea DSM 8771</name>
    <dbReference type="NCBI Taxonomy" id="1117314"/>
    <lineage>
        <taxon>Bacteria</taxon>
        <taxon>Pseudomonadati</taxon>
        <taxon>Pseudomonadota</taxon>
        <taxon>Gammaproteobacteria</taxon>
        <taxon>Alteromonadales</taxon>
        <taxon>Pseudoalteromonadaceae</taxon>
        <taxon>Pseudoalteromonas</taxon>
    </lineage>
</organism>
<comment type="caution">
    <text evidence="2">The sequence shown here is derived from an EMBL/GenBank/DDBJ whole genome shotgun (WGS) entry which is preliminary data.</text>
</comment>
<dbReference type="STRING" id="1117314.PCIT_00428"/>
<protein>
    <submittedName>
        <fullName evidence="2">Uncharacterized protein</fullName>
    </submittedName>
</protein>
<keyword evidence="1" id="KW-1133">Transmembrane helix</keyword>
<feature type="transmembrane region" description="Helical" evidence="1">
    <location>
        <begin position="53"/>
        <end position="80"/>
    </location>
</feature>
<keyword evidence="1" id="KW-0812">Transmembrane</keyword>
<dbReference type="AlphaFoldDB" id="U1JUL9"/>
<name>U1JUL9_9GAMM</name>
<gene>
    <name evidence="2" type="ORF">PCIT_00428</name>
</gene>
<reference evidence="2" key="1">
    <citation type="journal article" date="2012" name="J. Bacteriol.">
        <title>Genome sequences of type strains of seven species of the marine bacterium Pseudoalteromonas.</title>
        <authorList>
            <person name="Xie B.B."/>
            <person name="Shu Y.L."/>
            <person name="Qin Q.L."/>
            <person name="Rong J.C."/>
            <person name="Zhang X.Y."/>
            <person name="Chen X.L."/>
            <person name="Shi M."/>
            <person name="He H.L."/>
            <person name="Zhou B.C."/>
            <person name="Zhang Y.Z."/>
        </authorList>
    </citation>
    <scope>NUCLEOTIDE SEQUENCE [LARGE SCALE GENOMIC DNA]</scope>
    <source>
        <strain evidence="2">NCIMB 1889</strain>
    </source>
</reference>
<sequence length="86" mass="10833">MQYGFLKAYFCIILFLFTFDFWVLFFYKLHFLIFVFGFFCFFCSSMYKRLILFFLAFFLAFFVFSHFYFSFFCVGFDFFIQEIERL</sequence>
<reference evidence="2" key="2">
    <citation type="submission" date="2013-04" db="EMBL/GenBank/DDBJ databases">
        <title>Genome sequence of Pseudoalteromonas citrea.</title>
        <authorList>
            <person name="Xie B.-B."/>
            <person name="Rong J.-C."/>
            <person name="Qin Q.-L."/>
            <person name="Shu Y.-L."/>
            <person name="Zhang Y.-Z."/>
        </authorList>
    </citation>
    <scope>NUCLEOTIDE SEQUENCE</scope>
    <source>
        <strain evidence="2">NCIMB 1889</strain>
    </source>
</reference>
<accession>U1JUL9</accession>
<evidence type="ECO:0000256" key="1">
    <source>
        <dbReference type="SAM" id="Phobius"/>
    </source>
</evidence>
<feature type="transmembrane region" description="Helical" evidence="1">
    <location>
        <begin position="6"/>
        <end position="24"/>
    </location>
</feature>